<keyword evidence="3" id="KW-0808">Transferase</keyword>
<dbReference type="Pfam" id="PF00990">
    <property type="entry name" value="GGDEF"/>
    <property type="match status" value="1"/>
</dbReference>
<dbReference type="InterPro" id="IPR035965">
    <property type="entry name" value="PAS-like_dom_sf"/>
</dbReference>
<dbReference type="SUPFAM" id="SSF55073">
    <property type="entry name" value="Nucleotide cyclase"/>
    <property type="match status" value="1"/>
</dbReference>
<dbReference type="EMBL" id="JALBUS010000009">
    <property type="protein sequence ID" value="MDX8417623.1"/>
    <property type="molecule type" value="Genomic_DNA"/>
</dbReference>
<dbReference type="InterPro" id="IPR000160">
    <property type="entry name" value="GGDEF_dom"/>
</dbReference>
<dbReference type="InterPro" id="IPR043128">
    <property type="entry name" value="Rev_trsase/Diguanyl_cyclase"/>
</dbReference>
<dbReference type="InterPro" id="IPR050469">
    <property type="entry name" value="Diguanylate_Cyclase"/>
</dbReference>
<sequence>MASLTLLVSLYIPVWSVMTEQKDAIEIIGLVLIQITSILFLLYAWSRWKNRSIATKIPMGVVLYTYQISLLVFEIIHSVMRAFDHGSVLDFVLMFLICFMFFIVPAWINAILSGVALLYIDHTLYTYGMDFGSIRTSVNIFLVIVFISLVRYWAMTEVARRSVEHMKWAQEQQRLSNQLDRSMHAFKKMAETDALTQLYSRNGFVTRVQKQLETNPEKAMPLVFIDIDDFKQINDLYGHNIGDVALTSVANNIRHHFKSDAIIGRSGGDELCIVLPGTAKENEKEIHSLHKVKQYFEANGQKHRCTLSAGYADYPKQANDISELLKKADTALYNVKLHGKNGIAYYDYPMDQQFRSQIGFSDRELIQNMPIASMIHTLDRDQKILYVNMAWIEVFECSGVDDFLQMTQSSVQNMILPSQRAVFQIDYEQILANKKVNGKKYHILTKNGQQKLVLVQRRRFHTQRYRNLMFVTLMEIEESRG</sequence>
<protein>
    <submittedName>
        <fullName evidence="3">Diguanylate cyclase</fullName>
        <ecNumber evidence="3">2.7.7.65</ecNumber>
    </submittedName>
</protein>
<keyword evidence="1" id="KW-1133">Transmembrane helix</keyword>
<evidence type="ECO:0000259" key="2">
    <source>
        <dbReference type="PROSITE" id="PS50887"/>
    </source>
</evidence>
<name>A0ABU4WN02_9FIRM</name>
<dbReference type="GO" id="GO:0052621">
    <property type="term" value="F:diguanylate cyclase activity"/>
    <property type="evidence" value="ECO:0007669"/>
    <property type="project" value="UniProtKB-EC"/>
</dbReference>
<dbReference type="SMART" id="SM00267">
    <property type="entry name" value="GGDEF"/>
    <property type="match status" value="1"/>
</dbReference>
<dbReference type="CDD" id="cd01949">
    <property type="entry name" value="GGDEF"/>
    <property type="match status" value="1"/>
</dbReference>
<evidence type="ECO:0000313" key="4">
    <source>
        <dbReference type="Proteomes" id="UP001285244"/>
    </source>
</evidence>
<dbReference type="InterPro" id="IPR029787">
    <property type="entry name" value="Nucleotide_cyclase"/>
</dbReference>
<feature type="transmembrane region" description="Helical" evidence="1">
    <location>
        <begin position="132"/>
        <end position="154"/>
    </location>
</feature>
<reference evidence="3 4" key="1">
    <citation type="submission" date="2022-03" db="EMBL/GenBank/DDBJ databases">
        <title>Novel taxa within the pig intestine.</title>
        <authorList>
            <person name="Wylensek D."/>
            <person name="Bishof K."/>
            <person name="Afrizal A."/>
            <person name="Clavel T."/>
        </authorList>
    </citation>
    <scope>NUCLEOTIDE SEQUENCE [LARGE SCALE GENOMIC DNA]</scope>
    <source>
        <strain evidence="3 4">Cla-KB-P134</strain>
    </source>
</reference>
<evidence type="ECO:0000256" key="1">
    <source>
        <dbReference type="SAM" id="Phobius"/>
    </source>
</evidence>
<keyword evidence="1" id="KW-0472">Membrane</keyword>
<keyword evidence="1" id="KW-0812">Transmembrane</keyword>
<accession>A0ABU4WN02</accession>
<dbReference type="NCBIfam" id="TIGR00254">
    <property type="entry name" value="GGDEF"/>
    <property type="match status" value="1"/>
</dbReference>
<dbReference type="Proteomes" id="UP001285244">
    <property type="component" value="Unassembled WGS sequence"/>
</dbReference>
<feature type="transmembrane region" description="Helical" evidence="1">
    <location>
        <begin position="91"/>
        <end position="120"/>
    </location>
</feature>
<dbReference type="PANTHER" id="PTHR45138:SF9">
    <property type="entry name" value="DIGUANYLATE CYCLASE DGCM-RELATED"/>
    <property type="match status" value="1"/>
</dbReference>
<dbReference type="PANTHER" id="PTHR45138">
    <property type="entry name" value="REGULATORY COMPONENTS OF SENSORY TRANSDUCTION SYSTEM"/>
    <property type="match status" value="1"/>
</dbReference>
<dbReference type="EC" id="2.7.7.65" evidence="3"/>
<feature type="transmembrane region" description="Helical" evidence="1">
    <location>
        <begin position="57"/>
        <end position="79"/>
    </location>
</feature>
<dbReference type="InterPro" id="IPR000014">
    <property type="entry name" value="PAS"/>
</dbReference>
<keyword evidence="4" id="KW-1185">Reference proteome</keyword>
<gene>
    <name evidence="3" type="ORF">MOZ64_07175</name>
</gene>
<organism evidence="3 4">
    <name type="scientific">Absicoccus intestinalis</name>
    <dbReference type="NCBI Taxonomy" id="2926319"/>
    <lineage>
        <taxon>Bacteria</taxon>
        <taxon>Bacillati</taxon>
        <taxon>Bacillota</taxon>
        <taxon>Erysipelotrichia</taxon>
        <taxon>Erysipelotrichales</taxon>
        <taxon>Erysipelotrichaceae</taxon>
        <taxon>Absicoccus</taxon>
    </lineage>
</organism>
<proteinExistence type="predicted"/>
<evidence type="ECO:0000313" key="3">
    <source>
        <dbReference type="EMBL" id="MDX8417623.1"/>
    </source>
</evidence>
<dbReference type="CDD" id="cd00130">
    <property type="entry name" value="PAS"/>
    <property type="match status" value="1"/>
</dbReference>
<keyword evidence="3" id="KW-0548">Nucleotidyltransferase</keyword>
<dbReference type="SUPFAM" id="SSF55785">
    <property type="entry name" value="PYP-like sensor domain (PAS domain)"/>
    <property type="match status" value="1"/>
</dbReference>
<dbReference type="Gene3D" id="3.30.70.270">
    <property type="match status" value="1"/>
</dbReference>
<dbReference type="PROSITE" id="PS50887">
    <property type="entry name" value="GGDEF"/>
    <property type="match status" value="1"/>
</dbReference>
<dbReference type="Gene3D" id="3.30.450.20">
    <property type="entry name" value="PAS domain"/>
    <property type="match status" value="1"/>
</dbReference>
<comment type="caution">
    <text evidence="3">The sequence shown here is derived from an EMBL/GenBank/DDBJ whole genome shotgun (WGS) entry which is preliminary data.</text>
</comment>
<feature type="transmembrane region" description="Helical" evidence="1">
    <location>
        <begin position="26"/>
        <end position="45"/>
    </location>
</feature>
<feature type="domain" description="GGDEF" evidence="2">
    <location>
        <begin position="218"/>
        <end position="348"/>
    </location>
</feature>